<dbReference type="Proteomes" id="UP001528912">
    <property type="component" value="Unassembled WGS sequence"/>
</dbReference>
<evidence type="ECO:0000313" key="2">
    <source>
        <dbReference type="EMBL" id="MDF8264921.1"/>
    </source>
</evidence>
<protein>
    <submittedName>
        <fullName evidence="2">GNAT family N-acetyltransferase</fullName>
    </submittedName>
</protein>
<dbReference type="Gene3D" id="3.40.630.30">
    <property type="match status" value="1"/>
</dbReference>
<dbReference type="PROSITE" id="PS51186">
    <property type="entry name" value="GNAT"/>
    <property type="match status" value="1"/>
</dbReference>
<organism evidence="2 3">
    <name type="scientific">Luteipulveratus flavus</name>
    <dbReference type="NCBI Taxonomy" id="3031728"/>
    <lineage>
        <taxon>Bacteria</taxon>
        <taxon>Bacillati</taxon>
        <taxon>Actinomycetota</taxon>
        <taxon>Actinomycetes</taxon>
        <taxon>Micrococcales</taxon>
        <taxon>Dermacoccaceae</taxon>
        <taxon>Luteipulveratus</taxon>
    </lineage>
</organism>
<keyword evidence="3" id="KW-1185">Reference proteome</keyword>
<evidence type="ECO:0000313" key="3">
    <source>
        <dbReference type="Proteomes" id="UP001528912"/>
    </source>
</evidence>
<feature type="domain" description="N-acetyltransferase" evidence="1">
    <location>
        <begin position="10"/>
        <end position="176"/>
    </location>
</feature>
<evidence type="ECO:0000259" key="1">
    <source>
        <dbReference type="PROSITE" id="PS51186"/>
    </source>
</evidence>
<dbReference type="RefSeq" id="WP_277192310.1">
    <property type="nucleotide sequence ID" value="NZ_JAROAV010000030.1"/>
</dbReference>
<dbReference type="Pfam" id="PF00583">
    <property type="entry name" value="Acetyltransf_1"/>
    <property type="match status" value="1"/>
</dbReference>
<dbReference type="InterPro" id="IPR016181">
    <property type="entry name" value="Acyl_CoA_acyltransferase"/>
</dbReference>
<proteinExistence type="predicted"/>
<gene>
    <name evidence="2" type="ORF">P4R38_11760</name>
</gene>
<sequence length="176" mass="19253">MSEDNGFRLYRIRPPRLEDADEMGRLHVQVWREAYADDMPAEYLASLDPQVRAGWWRTIAAGEAEGTAAQAGRTTRVAVDPETGALAGFATVAPARDDDAPTPVELWALNVLRAHYGTGAAGQLLAATLGDRAAYLWVVEDNGRAQAFYRKYGFELDGGASRHDDSGAEEVRMLRS</sequence>
<reference evidence="2 3" key="1">
    <citation type="submission" date="2023-03" db="EMBL/GenBank/DDBJ databases">
        <title>YIM 133296 draft genome.</title>
        <authorList>
            <person name="Xiong L."/>
        </authorList>
    </citation>
    <scope>NUCLEOTIDE SEQUENCE [LARGE SCALE GENOMIC DNA]</scope>
    <source>
        <strain evidence="2 3">YIM 133296</strain>
    </source>
</reference>
<dbReference type="EMBL" id="JAROAV010000030">
    <property type="protein sequence ID" value="MDF8264921.1"/>
    <property type="molecule type" value="Genomic_DNA"/>
</dbReference>
<dbReference type="SUPFAM" id="SSF55729">
    <property type="entry name" value="Acyl-CoA N-acyltransferases (Nat)"/>
    <property type="match status" value="1"/>
</dbReference>
<accession>A0ABT6C877</accession>
<name>A0ABT6C877_9MICO</name>
<dbReference type="InterPro" id="IPR000182">
    <property type="entry name" value="GNAT_dom"/>
</dbReference>
<comment type="caution">
    <text evidence="2">The sequence shown here is derived from an EMBL/GenBank/DDBJ whole genome shotgun (WGS) entry which is preliminary data.</text>
</comment>